<comment type="caution">
    <text evidence="1">The sequence shown here is derived from an EMBL/GenBank/DDBJ whole genome shotgun (WGS) entry which is preliminary data.</text>
</comment>
<accession>A0A418XM64</accession>
<evidence type="ECO:0000313" key="2">
    <source>
        <dbReference type="Proteomes" id="UP000284021"/>
    </source>
</evidence>
<gene>
    <name evidence="1" type="ORF">D3879_09975</name>
</gene>
<dbReference type="AlphaFoldDB" id="A0A418XM64"/>
<dbReference type="Proteomes" id="UP000284021">
    <property type="component" value="Unassembled WGS sequence"/>
</dbReference>
<organism evidence="1 2">
    <name type="scientific">Pseudomonas cavernicola</name>
    <dbReference type="NCBI Taxonomy" id="2320866"/>
    <lineage>
        <taxon>Bacteria</taxon>
        <taxon>Pseudomonadati</taxon>
        <taxon>Pseudomonadota</taxon>
        <taxon>Gammaproteobacteria</taxon>
        <taxon>Pseudomonadales</taxon>
        <taxon>Pseudomonadaceae</taxon>
        <taxon>Pseudomonas</taxon>
    </lineage>
</organism>
<reference evidence="1 2" key="1">
    <citation type="submission" date="2018-09" db="EMBL/GenBank/DDBJ databases">
        <authorList>
            <person name="Zhu H."/>
        </authorList>
    </citation>
    <scope>NUCLEOTIDE SEQUENCE [LARGE SCALE GENOMIC DNA]</scope>
    <source>
        <strain evidence="1 2">K1S02-6</strain>
    </source>
</reference>
<dbReference type="OrthoDB" id="9769473at2"/>
<evidence type="ECO:0000313" key="1">
    <source>
        <dbReference type="EMBL" id="RJG13544.1"/>
    </source>
</evidence>
<sequence>MKSDSSNQHEEPHRDSLTVLKELLEQTRLLAEIRRDVELGPCLLDKIGRIACLTANEVHQNTLQLKALRQSLEALVEMYRTVNPAAAVELDRLVKLRAEIERCCPPEDACETICHYVPCKPLGGIRRGDGYSMKSRGSVLAVPYSERPHAPWKIVPRVPHEADENLPPVPLGPIVGPIVPSALTPQPLDYQSGAPTPGPQDPVTFRTFTEDGVVTTLWPPDMTGAKAGDVVLMSGNLWFELSTDGGKTFTDVDFTKVFAEEKTYGGWAGDPVLHYVPAIDCFVFYVQSNHTGSNPNKNVVKVAVASPADLKTHKGGNAAWQRQWDFTSDTFGLGDRWMDFPDITHDDKFLYVFTNAFTGKDFQGKLFFELPLASLKAGGTINFQFAFVNETTLTFGSPAQNISGENYWAAHVNNSTLRIYSSKGTESTYAWRERTVNNWPMSTKTGQDIVSAAPDSSDWVSTSHQIIGATRVNNQVWFAWTADAGKGGAGGFEFPYPHVQIAKFDLGQDYKLVEQMQVWNADHAYTYPSLTTNSDNEVGISLAWGGGTKHYGSHAVGILGDFVVWYGTASERTSTRLMPTRWGDYVHVRLAYPDTRFFSAFGYAVLNDASATPPEKADFLYVEFGREKPGPPVIK</sequence>
<dbReference type="RefSeq" id="WP_119954097.1">
    <property type="nucleotide sequence ID" value="NZ_QYUR01000002.1"/>
</dbReference>
<dbReference type="EMBL" id="QYUR01000002">
    <property type="protein sequence ID" value="RJG13544.1"/>
    <property type="molecule type" value="Genomic_DNA"/>
</dbReference>
<keyword evidence="2" id="KW-1185">Reference proteome</keyword>
<protein>
    <submittedName>
        <fullName evidence="1">Uncharacterized protein</fullName>
    </submittedName>
</protein>
<proteinExistence type="predicted"/>
<name>A0A418XM64_9PSED</name>